<evidence type="ECO:0000256" key="1">
    <source>
        <dbReference type="SAM" id="MobiDB-lite"/>
    </source>
</evidence>
<protein>
    <submittedName>
        <fullName evidence="3">LACT-domain-containing protein</fullName>
    </submittedName>
</protein>
<feature type="region of interest" description="Disordered" evidence="1">
    <location>
        <begin position="1"/>
        <end position="101"/>
    </location>
</feature>
<dbReference type="Proteomes" id="UP000245783">
    <property type="component" value="Unassembled WGS sequence"/>
</dbReference>
<feature type="compositionally biased region" description="Basic and acidic residues" evidence="1">
    <location>
        <begin position="10"/>
        <end position="19"/>
    </location>
</feature>
<feature type="compositionally biased region" description="Gly residues" evidence="1">
    <location>
        <begin position="29"/>
        <end position="39"/>
    </location>
</feature>
<dbReference type="GO" id="GO:0006629">
    <property type="term" value="P:lipid metabolic process"/>
    <property type="evidence" value="ECO:0007669"/>
    <property type="project" value="InterPro"/>
</dbReference>
<dbReference type="SUPFAM" id="SSF53474">
    <property type="entry name" value="alpha/beta-Hydrolases"/>
    <property type="match status" value="1"/>
</dbReference>
<dbReference type="EMBL" id="KZ819352">
    <property type="protein sequence ID" value="PWN46088.1"/>
    <property type="molecule type" value="Genomic_DNA"/>
</dbReference>
<feature type="region of interest" description="Disordered" evidence="1">
    <location>
        <begin position="503"/>
        <end position="531"/>
    </location>
</feature>
<evidence type="ECO:0000256" key="2">
    <source>
        <dbReference type="SAM" id="Phobius"/>
    </source>
</evidence>
<keyword evidence="4" id="KW-1185">Reference proteome</keyword>
<evidence type="ECO:0000313" key="3">
    <source>
        <dbReference type="EMBL" id="PWN46088.1"/>
    </source>
</evidence>
<dbReference type="InterPro" id="IPR003386">
    <property type="entry name" value="LACT/PDAT_acylTrfase"/>
</dbReference>
<dbReference type="FunCoup" id="A0A316WAR6">
    <property type="interactions" value="162"/>
</dbReference>
<dbReference type="Pfam" id="PF02450">
    <property type="entry name" value="LCAT"/>
    <property type="match status" value="1"/>
</dbReference>
<feature type="transmembrane region" description="Helical" evidence="2">
    <location>
        <begin position="135"/>
        <end position="152"/>
    </location>
</feature>
<organism evidence="3 4">
    <name type="scientific">Ceraceosorus guamensis</name>
    <dbReference type="NCBI Taxonomy" id="1522189"/>
    <lineage>
        <taxon>Eukaryota</taxon>
        <taxon>Fungi</taxon>
        <taxon>Dikarya</taxon>
        <taxon>Basidiomycota</taxon>
        <taxon>Ustilaginomycotina</taxon>
        <taxon>Exobasidiomycetes</taxon>
        <taxon>Ceraceosorales</taxon>
        <taxon>Ceraceosoraceae</taxon>
        <taxon>Ceraceosorus</taxon>
    </lineage>
</organism>
<dbReference type="GeneID" id="37034600"/>
<accession>A0A316WAR6</accession>
<evidence type="ECO:0000313" key="4">
    <source>
        <dbReference type="Proteomes" id="UP000245783"/>
    </source>
</evidence>
<dbReference type="GO" id="GO:0008374">
    <property type="term" value="F:O-acyltransferase activity"/>
    <property type="evidence" value="ECO:0007669"/>
    <property type="project" value="InterPro"/>
</dbReference>
<dbReference type="STRING" id="1522189.A0A316WAR6"/>
<proteinExistence type="predicted"/>
<keyword evidence="2" id="KW-0472">Membrane</keyword>
<feature type="compositionally biased region" description="Basic and acidic residues" evidence="1">
    <location>
        <begin position="510"/>
        <end position="523"/>
    </location>
</feature>
<keyword evidence="2" id="KW-1133">Transmembrane helix</keyword>
<dbReference type="InParanoid" id="A0A316WAR6"/>
<dbReference type="AlphaFoldDB" id="A0A316WAR6"/>
<sequence>MNRRKTGKTSSKEGEEKHASSSALDGGDNHNGGSNGGGVSLAVASSRLAQPTAADTSGTTTPESDDPSSPPRRITLERSTKRPSRVPFGSANRNPSYILRAPGTPYHEHDISDIPWLSLPEAPPAPKGLTRYRRLFFVCGALLGALLAWAAAQHSSMTGFRSLLEEQARSFPSLDFDLFSMRLPREFADLGDNLFSAPREWLKSKDFTVGRNAYARGLRAEHPVVLLPGVISTGLESWTTDEISAGFFRKRLWGSATMMRTIVFEKERWIRHISLDPDTGLDPPGIKVRPSEGFDGASHFIAGYWIWAKIIENLAVLGYDINNLWLAAYDWRLSYHNLEVRDRFFTRMKLRIEQNKRIEGKKTVLVAHSMGSSVALHFFKWVEAEGEGYGNGGPSWVEDHIEAFTSIAGTFLGVPKAMAALLSGEMRDTVELPPAAAYLLEKFFSRSERAKLFQSWAGSASMMIKGGSAIWGNASFAADDEWNSTDTHGNIYSFKLPALEHQMGAADSGKASHEQAEASHHDPSALSSAPQNLTAGDAITWLMQHTPTSFQRMLAANYSNGMEYDPNVVRENAKKEHEQTWSNPLEAPLPNAPSMKIHCLYGVGKSTERSYWYEQGPYQRDETESEGDNAQCAANDDCTVATPLDFPTGRTGWIDATIHDEKANPVVRAGCKMGDGDGTVSLLSLGAMCVEGWKRERYNPAGIKVITHEVKHMPAAMDPRGGLTTADHVDILGSYAANDVVLRVAAGRGSDVPENFESKIREFAARIDWDNPPAHS</sequence>
<keyword evidence="2" id="KW-0812">Transmembrane</keyword>
<reference evidence="3 4" key="1">
    <citation type="journal article" date="2018" name="Mol. Biol. Evol.">
        <title>Broad Genomic Sampling Reveals a Smut Pathogenic Ancestry of the Fungal Clade Ustilaginomycotina.</title>
        <authorList>
            <person name="Kijpornyongpan T."/>
            <person name="Mondo S.J."/>
            <person name="Barry K."/>
            <person name="Sandor L."/>
            <person name="Lee J."/>
            <person name="Lipzen A."/>
            <person name="Pangilinan J."/>
            <person name="LaButti K."/>
            <person name="Hainaut M."/>
            <person name="Henrissat B."/>
            <person name="Grigoriev I.V."/>
            <person name="Spatafora J.W."/>
            <person name="Aime M.C."/>
        </authorList>
    </citation>
    <scope>NUCLEOTIDE SEQUENCE [LARGE SCALE GENOMIC DNA]</scope>
    <source>
        <strain evidence="3 4">MCA 4658</strain>
    </source>
</reference>
<dbReference type="InterPro" id="IPR029058">
    <property type="entry name" value="AB_hydrolase_fold"/>
</dbReference>
<dbReference type="RefSeq" id="XP_025373248.1">
    <property type="nucleotide sequence ID" value="XM_025512730.1"/>
</dbReference>
<dbReference type="PANTHER" id="PTHR11440">
    <property type="entry name" value="LECITHIN-CHOLESTEROL ACYLTRANSFERASE-RELATED"/>
    <property type="match status" value="1"/>
</dbReference>
<dbReference type="OrthoDB" id="190846at2759"/>
<name>A0A316WAR6_9BASI</name>
<gene>
    <name evidence="3" type="ORF">IE81DRAFT_319468</name>
</gene>
<dbReference type="Gene3D" id="3.40.50.1820">
    <property type="entry name" value="alpha/beta hydrolase"/>
    <property type="match status" value="1"/>
</dbReference>